<evidence type="ECO:0000259" key="1">
    <source>
        <dbReference type="Pfam" id="PF03625"/>
    </source>
</evidence>
<feature type="domain" description="DUF302" evidence="1">
    <location>
        <begin position="109"/>
        <end position="167"/>
    </location>
</feature>
<dbReference type="AlphaFoldDB" id="A0A1Y1QAX7"/>
<organism evidence="2 3">
    <name type="scientific">Thiothrix lacustris</name>
    <dbReference type="NCBI Taxonomy" id="525917"/>
    <lineage>
        <taxon>Bacteria</taxon>
        <taxon>Pseudomonadati</taxon>
        <taxon>Pseudomonadota</taxon>
        <taxon>Gammaproteobacteria</taxon>
        <taxon>Thiotrichales</taxon>
        <taxon>Thiotrichaceae</taxon>
        <taxon>Thiothrix</taxon>
    </lineage>
</organism>
<accession>A0A1Y1QAX7</accession>
<dbReference type="SUPFAM" id="SSF103247">
    <property type="entry name" value="TT1751-like"/>
    <property type="match status" value="1"/>
</dbReference>
<dbReference type="EMBL" id="MTEJ01000558">
    <property type="protein sequence ID" value="OQX01656.1"/>
    <property type="molecule type" value="Genomic_DNA"/>
</dbReference>
<dbReference type="InterPro" id="IPR035923">
    <property type="entry name" value="TT1751-like_sf"/>
</dbReference>
<sequence length="207" mass="22817">MNFIRNILALIGLVAIVGGAFAYTKFAPMMSQMGGMDIAAEKAALDSFDPKAKDIYLDMWKKLKETGNSADATVVKYTLDEGVTPEDAEEAMKSVANKHNIKAVGELPLSEQVKLETGQDQRFLKIYQFCNPQTAMKMVDFSDAFSAYLPCRIAMIQDKAGKYHLYSLNMDMMIYGGKTLPAELHAEATKVQEIMTDIMKSGAAGDF</sequence>
<evidence type="ECO:0000313" key="2">
    <source>
        <dbReference type="EMBL" id="OQX01656.1"/>
    </source>
</evidence>
<proteinExistence type="predicted"/>
<dbReference type="Proteomes" id="UP000192491">
    <property type="component" value="Unassembled WGS sequence"/>
</dbReference>
<dbReference type="CDD" id="cd14797">
    <property type="entry name" value="DUF302"/>
    <property type="match status" value="1"/>
</dbReference>
<name>A0A1Y1QAX7_9GAMM</name>
<evidence type="ECO:0000313" key="3">
    <source>
        <dbReference type="Proteomes" id="UP000192491"/>
    </source>
</evidence>
<gene>
    <name evidence="2" type="ORF">BWK73_45350</name>
</gene>
<comment type="caution">
    <text evidence="2">The sequence shown here is derived from an EMBL/GenBank/DDBJ whole genome shotgun (WGS) entry which is preliminary data.</text>
</comment>
<reference evidence="2 3" key="1">
    <citation type="submission" date="2017-01" db="EMBL/GenBank/DDBJ databases">
        <title>Novel large sulfur bacteria in the metagenomes of groundwater-fed chemosynthetic microbial mats in the Lake Huron basin.</title>
        <authorList>
            <person name="Sharrar A.M."/>
            <person name="Flood B.E."/>
            <person name="Bailey J.V."/>
            <person name="Jones D.S."/>
            <person name="Biddanda B."/>
            <person name="Ruberg S.A."/>
            <person name="Marcus D.N."/>
            <person name="Dick G.J."/>
        </authorList>
    </citation>
    <scope>NUCLEOTIDE SEQUENCE [LARGE SCALE GENOMIC DNA]</scope>
    <source>
        <strain evidence="2">A8</strain>
    </source>
</reference>
<dbReference type="Gene3D" id="3.30.310.70">
    <property type="entry name" value="TT1751-like domain"/>
    <property type="match status" value="1"/>
</dbReference>
<dbReference type="Pfam" id="PF03625">
    <property type="entry name" value="DUF302"/>
    <property type="match status" value="1"/>
</dbReference>
<dbReference type="InterPro" id="IPR005180">
    <property type="entry name" value="DUF302"/>
</dbReference>
<protein>
    <recommendedName>
        <fullName evidence="1">DUF302 domain-containing protein</fullName>
    </recommendedName>
</protein>
<dbReference type="STRING" id="1123401.GCA_000621325_01222"/>